<evidence type="ECO:0000313" key="1">
    <source>
        <dbReference type="EMBL" id="AIC31301.1"/>
    </source>
</evidence>
<dbReference type="KEGG" id="rei:IE4771_PE00075"/>
<sequence>MPVTAADFGHSHWLIELSHFVDACASLWIDGELVHLEDLVLHDAGLDIRVPTHELIIARDVLRTRRRIVAHPVRLGVHPGRLTPPARAGRKRGRRAA</sequence>
<organism evidence="1 2">
    <name type="scientific">Rhizobium etli bv. mimosae str. IE4771</name>
    <dbReference type="NCBI Taxonomy" id="1432050"/>
    <lineage>
        <taxon>Bacteria</taxon>
        <taxon>Pseudomonadati</taxon>
        <taxon>Pseudomonadota</taxon>
        <taxon>Alphaproteobacteria</taxon>
        <taxon>Hyphomicrobiales</taxon>
        <taxon>Rhizobiaceae</taxon>
        <taxon>Rhizobium/Agrobacterium group</taxon>
        <taxon>Rhizobium</taxon>
    </lineage>
</organism>
<name>A0A060II76_RHIET</name>
<protein>
    <submittedName>
        <fullName evidence="1">Uncharacterized protein</fullName>
    </submittedName>
</protein>
<gene>
    <name evidence="1" type="ORF">IE4771_PE00075</name>
</gene>
<keyword evidence="1" id="KW-0614">Plasmid</keyword>
<proteinExistence type="predicted"/>
<dbReference type="EMBL" id="CP006991">
    <property type="protein sequence ID" value="AIC31301.1"/>
    <property type="molecule type" value="Genomic_DNA"/>
</dbReference>
<reference evidence="1 2" key="1">
    <citation type="submission" date="2013-12" db="EMBL/GenBank/DDBJ databases">
        <title>Complete genome sequence of Rhizobium etli bv. mimosae IE4771.</title>
        <authorList>
            <person name="Bustos P."/>
            <person name="Santamaria R.I."/>
            <person name="Lozano L."/>
            <person name="Ormeno-Orrillo E."/>
            <person name="Rogel M.A."/>
            <person name="Romero D."/>
            <person name="Cevallos M.A."/>
            <person name="Martinez-Romero E."/>
            <person name="Gonzalez V."/>
        </authorList>
    </citation>
    <scope>NUCLEOTIDE SEQUENCE [LARGE SCALE GENOMIC DNA]</scope>
    <source>
        <strain evidence="1 2">IE4771</strain>
        <plasmid evidence="2">Plasmid pRetIE4771e</plasmid>
    </source>
</reference>
<accession>A0A060II76</accession>
<dbReference type="Proteomes" id="UP000027180">
    <property type="component" value="Plasmid pRetIE4771e"/>
</dbReference>
<dbReference type="HOGENOM" id="CLU_2344650_0_0_5"/>
<dbReference type="AlphaFoldDB" id="A0A060II76"/>
<geneLocation type="plasmid" evidence="1 2">
    <name>pRetIE4771e</name>
</geneLocation>
<evidence type="ECO:0000313" key="2">
    <source>
        <dbReference type="Proteomes" id="UP000027180"/>
    </source>
</evidence>